<feature type="transmembrane region" description="Helical" evidence="3">
    <location>
        <begin position="2798"/>
        <end position="2823"/>
    </location>
</feature>
<dbReference type="CDD" id="cd00118">
    <property type="entry name" value="LysM"/>
    <property type="match status" value="1"/>
</dbReference>
<evidence type="ECO:0000259" key="4">
    <source>
        <dbReference type="PROSITE" id="PS51782"/>
    </source>
</evidence>
<feature type="domain" description="LysM" evidence="4">
    <location>
        <begin position="2708"/>
        <end position="2755"/>
    </location>
</feature>
<evidence type="ECO:0000256" key="2">
    <source>
        <dbReference type="SAM" id="MobiDB-lite"/>
    </source>
</evidence>
<evidence type="ECO:0000256" key="3">
    <source>
        <dbReference type="SAM" id="Phobius"/>
    </source>
</evidence>
<dbReference type="Proteomes" id="UP000564677">
    <property type="component" value="Unassembled WGS sequence"/>
</dbReference>
<keyword evidence="3" id="KW-0472">Membrane</keyword>
<evidence type="ECO:0000256" key="1">
    <source>
        <dbReference type="ARBA" id="ARBA00022737"/>
    </source>
</evidence>
<dbReference type="Pfam" id="PF05593">
    <property type="entry name" value="RHS_repeat"/>
    <property type="match status" value="6"/>
</dbReference>
<dbReference type="InterPro" id="IPR050708">
    <property type="entry name" value="T6SS_VgrG/RHS"/>
</dbReference>
<dbReference type="InterPro" id="IPR018392">
    <property type="entry name" value="LysM"/>
</dbReference>
<keyword evidence="6" id="KW-1185">Reference proteome</keyword>
<feature type="region of interest" description="Disordered" evidence="2">
    <location>
        <begin position="3355"/>
        <end position="3383"/>
    </location>
</feature>
<dbReference type="InterPro" id="IPR036779">
    <property type="entry name" value="LysM_dom_sf"/>
</dbReference>
<reference evidence="5 6" key="1">
    <citation type="submission" date="2020-03" db="EMBL/GenBank/DDBJ databases">
        <title>Genomic Encyclopedia of Type Strains, Phase IV (KMG-IV): sequencing the most valuable type-strain genomes for metagenomic binning, comparative biology and taxonomic classification.</title>
        <authorList>
            <person name="Goeker M."/>
        </authorList>
    </citation>
    <scope>NUCLEOTIDE SEQUENCE [LARGE SCALE GENOMIC DNA]</scope>
    <source>
        <strain evidence="5 6">DSM 4733</strain>
    </source>
</reference>
<accession>A0A7X5V1Y7</accession>
<dbReference type="NCBIfam" id="TIGR01643">
    <property type="entry name" value="YD_repeat_2x"/>
    <property type="match status" value="11"/>
</dbReference>
<dbReference type="Pfam" id="PF25023">
    <property type="entry name" value="TEN_YD-shell"/>
    <property type="match status" value="1"/>
</dbReference>
<dbReference type="PROSITE" id="PS51782">
    <property type="entry name" value="LYSM"/>
    <property type="match status" value="1"/>
</dbReference>
<dbReference type="SMART" id="SM00257">
    <property type="entry name" value="LysM"/>
    <property type="match status" value="1"/>
</dbReference>
<feature type="region of interest" description="Disordered" evidence="2">
    <location>
        <begin position="3313"/>
        <end position="3342"/>
    </location>
</feature>
<gene>
    <name evidence="5" type="ORF">FHR20_003387</name>
</gene>
<dbReference type="InterPro" id="IPR006530">
    <property type="entry name" value="YD"/>
</dbReference>
<evidence type="ECO:0000313" key="5">
    <source>
        <dbReference type="EMBL" id="NIJ66414.1"/>
    </source>
</evidence>
<proteinExistence type="predicted"/>
<dbReference type="InterPro" id="IPR026835">
    <property type="entry name" value="YqcG_C"/>
</dbReference>
<dbReference type="Pfam" id="PF14410">
    <property type="entry name" value="GH-E"/>
    <property type="match status" value="1"/>
</dbReference>
<keyword evidence="1" id="KW-0677">Repeat</keyword>
<feature type="transmembrane region" description="Helical" evidence="3">
    <location>
        <begin position="2835"/>
        <end position="2860"/>
    </location>
</feature>
<comment type="caution">
    <text evidence="5">The sequence shown here is derived from an EMBL/GenBank/DDBJ whole genome shotgun (WGS) entry which is preliminary data.</text>
</comment>
<sequence>MVAIFTGAGTGLERGSGSVLGGSGLLGSASQGRGGDNVLVNAANGNLLISRQDEYLVGRGPDVAIGRAFNSQATADDDNNDKWRQSTDRRVTTVSGTTVRRVSADGSETIYTWDATRSAYVSKEGAGAYDQIVKSGSQWIWTDGDTQRVEKYDELNGGRIVWEGDTDLNAITYTYVGDKLDKATTADGAWVQYSWSGYNITKVTTGYTDLATGLSRTLSRVWYEYSGSQLTKVRTDLTPADNALPGDADSYWTSYGYDGAGRVNSITQKDGSSLTVTYDGSGRVATLTQLANSGVNRVTTLAYYAGYTTITDATGQVTRLDYDAAGNLTRITAPPASSGAAQQVVQFGYNANGDLISTTDASGNSASYTYDGNGNVLTATDVLGNVVTRTYGSKNELLTETRTASDASGAVVSVTSRFAYDARNHLRYVVSGEGYVTEFRYTAAGELQYKIEYPEHSYGIGAGALSEATMDAWRNGLADRSSTQITLNTYDARGSMTSTRSFGIAGAGGAESAAEGARRTYYTYDQAGRLLARSNEGQVAETFVYDGMGRITASTDINGGTTSFVFNDTATTTTVTLASGYVSTSTYNKAGDLVSLTDSGSYVASGTAASQYDKLGRVRIATDAAGLSRYSAYDKAGRLIADVNHYGDMTEYRYDANDRIVSTTRYATRLTAGQLAILQNPDSVFDVGAIRPGASGADLWSWSVYDKLGQVVASIAGDGSVATMAYDKSGRLVGTTAYAVKLTAGQIAGFKTTPPLLTDIPAPTAADAITRSFYDRDGRLLGRLDGEGFLVRNVYDKAGNKVSEIASYNAVPAGLRAAGSFNDLAASVGSSAGDRVVRYVYDGQGLLRYVVDGLNQVTAYGYDAAGLRTSTVQYAAAMAATGDYTYDNVKALTASLASNADNRTSWSVYDAAGQLAFSIDADGGVVGLSYDTSGQVIRSVQYAAKYVTGSLPSVSTMNGWSGNNAGGAADRITRTWYTARGEARYVVNAEGFVSRTDYSASGKITASILWNNRISVSNATTIGQVDAATAGAGDYAAHSYGYHPDGMLYTEYDALGVLTLYDYTATGKLNARYDAYGTGDQVITAYGYDAAGRVVTEVRAWGTAQASTTSYAYDGLGNRIQATDPNGNVTNFTYDKLGQLKTQTDALGGVSSYEYNAFGQAWKATDALGYSSYSWYDRLGRITQTRDAGNYLTETSYTAFGEKASLTRRFNQVTGTAAMATPPSVAANGTEDATTSFLYDKLGRLLRTTDAMGFFETYSYDGLGNRLSVTAKSSTDSAVAGAATTYTHDRLGRVLTETLPKPTYDAAGNLTSSTVVNRYEYDARGNRTKVVEADNLSNRRTTTYGFDKNDRLIETRGDAVSVIADDLVTVSTVTPVETIRYDLRGNVKEMIDVAGARRLFYYDALNRKTVEIRQTSASENTYSSFTYDAAGNVKSNRVYAGSIALPGSVGSTPPSPPATGYRETLFNYDALGRTSSSQVLNVVTGSYATGYAAANLTTSYTYDGVGNLKKVVDPNGGETYSWYDALGRKTGQLDAEGYLTSWGYDPDNNVTEERRYATRYAGAASLGGAPGVGTSGADRVTQYGYDRQGNRTWEARLSVEAYSVNAGNGALSSVSGTAIVQYLYNGLGQVVRKTESSGDQTFYGYDGAGRLGVETRSAFVDFNGQWVSPTTQYLYDGLGNLSRTVQSGATNAAARVTTYSYGADGRLASTTDASGFSRYYAYDVAGRVKKESYTRATAAGGAVTDAIASRYDLAGRKVFQGVATWNGGGFAMIDYSQTQYNSYGQVSRNGVNGLWQTENQYDNAGRLTATNSGDGVWKFFGYDRNGNQTVAITSAGTNLAGQSFLGALSLVGLSTVNATYTSYDKRNLAVQVVEEGRQLSASASDQFVTARGYNAFGEIASETNALGATLTYTYNTMGKLTKSESPTVSITLENGAQQSVRPTEYYYYDLSGRLIGGRDANGNLSTRSLLAGTGYGVSQALVVTSFAADGGKIANAYDIHGDTRRITDQIGRVTTQDYDAMSRVTGVSHYGGLVENYAYDGLGQRIQAWNNLYQNPIYGPEESYWVEDPYDPYGGYYGGGGHWEYYTPIIGYTPEKALTEYDALGRVTSQLAFGGDLTTAGYSWNGGISTSGIGTFGGWTQVTTYANGKTLVESKDVFNRTTAKTDLGGHVWSYSYDISGRLSQVGTGGLYTTYNYLNTGMIGQTIVGTPNPQVNTSWARTVSTYSYDKLGQRLTEQTSEEAGYYSPGYWYEEYDPYYGYVTNSYWVDESYYTTSATLQNSSVTYDALGRLKTFAEAGTATMPAANIAYEYDANGNVRRTTATYRTLDYQGNVSSYSTTSDYWFRYDSMGRVVTDKGTLRGGQIVRGEAVYGTGGGQDILYDLAGQRIAVMRTEYSPGYYDYEWGYYYAGSYYESRENYIYNSAGRIYEIQTSIGGYVSEDYDYNTGVATPPGTIPAAPATGTVRSRFYYDLVGHMTQQNDYEAYGSAIAYSRNVGYNNKGQVTYESTSTKKYDGHTYQSYSYYDYGYGSNYALGSVLSVSTINYRDNNNANAPDTMTTNSYTWWDGAVQSQIAHKPNTGQSTTYYTSFYYNGLGQLTSLYVGDARARNVTFKMNGEGQIIRRDEQDYNWSNGDPHEIWYRFNARQLGYVGNNGTNDVSTAQSISERQTVSPTTPGAFRNGASYGSSYAEFANSYDPINSYSQGSSGGSYTVRAGDTLQGIALSIYGDSNLWYRLAEANGLTGASALVEGRTLTLPSGVVKSSYNASGLKPYNPGEAIGDVTPSTPQPQQQKKNKCGVFGAIILAVVAIAVTVVTAGAALAAAGLATSVGAGITTVVGGGLIGAAGVAGGLAIGAGAAAIGSIVSQGIGVATGIQDKFSWKAVGMAAIGSLVSGGLNEAFGGGGIIGAAARGAAGSAITQGIGVATGLQDKFSWAGVAAAGVGAAVGYQAGKWMGVEPISQNNSIGNYLVNFAQGAASTIANAATRSAIEGTSFGDAVVAAIPDVIAQTIGDILFNGVTSTKEQARIEYAESETQRFAAEYGITDKDQLAEVRAAYLDAPRISDDYARPQGRNETVGDYEARREGALSRLAANKRTLATIAGRASGYSDAQINEALRSGGRGYDPARYDAQIAEQNAQNNAPPTVDPQTGEILQTVVVIGYRREDLPTDGTRQGAALGVVAVDSAVSIVGDKAQRIGEVIDSRPWLRIGVTVAGYTADAATWYFGGPAKFFISQAVGQLQGAATQYVSDAVGNRYDDKGYDPTEASAGAVGAATLIQLGLSSRDIVGTLRSLPSLAKGIAQRLRGAVRRAPTIETPVSTPDPTPTTRRMPYARSRPSYARGQVDSVWENAVRRSPDGVVRDPNTGEVLTWDRGRNRNGQWDMGHLPGKDYKTLHDRYMSGQISREQFLREYHDPRNYQPEAPGANRSRRYQ</sequence>
<dbReference type="InterPro" id="IPR031325">
    <property type="entry name" value="RHS_repeat"/>
</dbReference>
<feature type="compositionally biased region" description="Low complexity" evidence="2">
    <location>
        <begin position="3315"/>
        <end position="3329"/>
    </location>
</feature>
<dbReference type="PANTHER" id="PTHR32305">
    <property type="match status" value="1"/>
</dbReference>
<feature type="region of interest" description="Disordered" evidence="2">
    <location>
        <begin position="3410"/>
        <end position="3431"/>
    </location>
</feature>
<protein>
    <submittedName>
        <fullName evidence="5">YD repeat-containing protein</fullName>
    </submittedName>
</protein>
<keyword evidence="3" id="KW-1133">Transmembrane helix</keyword>
<dbReference type="Gene3D" id="2.180.10.10">
    <property type="entry name" value="RHS repeat-associated core"/>
    <property type="match status" value="8"/>
</dbReference>
<dbReference type="InterPro" id="IPR056823">
    <property type="entry name" value="TEN-like_YD-shell"/>
</dbReference>
<keyword evidence="3" id="KW-0812">Transmembrane</keyword>
<feature type="compositionally biased region" description="Basic and acidic residues" evidence="2">
    <location>
        <begin position="80"/>
        <end position="89"/>
    </location>
</feature>
<dbReference type="PANTHER" id="PTHR32305:SF15">
    <property type="entry name" value="PROTEIN RHSA-RELATED"/>
    <property type="match status" value="1"/>
</dbReference>
<evidence type="ECO:0000313" key="6">
    <source>
        <dbReference type="Proteomes" id="UP000564677"/>
    </source>
</evidence>
<name>A0A7X5V1Y7_9SPHN</name>
<dbReference type="EMBL" id="JAASQV010000003">
    <property type="protein sequence ID" value="NIJ66414.1"/>
    <property type="molecule type" value="Genomic_DNA"/>
</dbReference>
<dbReference type="Pfam" id="PF01476">
    <property type="entry name" value="LysM"/>
    <property type="match status" value="1"/>
</dbReference>
<feature type="region of interest" description="Disordered" evidence="2">
    <location>
        <begin position="70"/>
        <end position="89"/>
    </location>
</feature>
<organism evidence="5 6">
    <name type="scientific">Sphingomonas leidyi</name>
    <dbReference type="NCBI Taxonomy" id="68569"/>
    <lineage>
        <taxon>Bacteria</taxon>
        <taxon>Pseudomonadati</taxon>
        <taxon>Pseudomonadota</taxon>
        <taxon>Alphaproteobacteria</taxon>
        <taxon>Sphingomonadales</taxon>
        <taxon>Sphingomonadaceae</taxon>
        <taxon>Sphingomonas</taxon>
    </lineage>
</organism>
<dbReference type="Gene3D" id="3.10.350.10">
    <property type="entry name" value="LysM domain"/>
    <property type="match status" value="1"/>
</dbReference>
<dbReference type="RefSeq" id="WP_167300758.1">
    <property type="nucleotide sequence ID" value="NZ_JAASQV010000003.1"/>
</dbReference>